<dbReference type="PANTHER" id="PTHR20882">
    <property type="entry name" value="CYTOPLASMIC TRNA 2-THIOLATION PROTEIN 2"/>
    <property type="match status" value="1"/>
</dbReference>
<sequence>MLNERGYWARSEGEVRDKTKGEKEIVWPAAWAVHVDFSAVTGLASQTERLRALAEGMGLKFIALKAEDAFDPTLSRRIGAAAGLPVEEGEGEGVALSVNLADIGLNLHSAPKQDPLEALRALLAGLPAPSRPTLLGHILDGLLTLAATTLPNVGVLLEGETSTRQAERVIGATAGGRGWALPLELATRLPLTTSASSSDPSVKATTRVVRIKPMKDITVKEAAIYCRTSGLESVNERKWDGTVGEPRRDARGKGAFASIEALTERFIATLNVSHPSTVNTINRTGNKLQFAGTPNNEQTRCPLCEMPVDDSATEWKARASLTSLPGRGPERKEEEPRETELRPLLCYSCLTAFTPLTAAKRDQLAADVPLPLWVGPQVAQRRGVSEDEMRRQIDEFIIADDE</sequence>
<comment type="caution">
    <text evidence="3">The sequence shown here is derived from an EMBL/GenBank/DDBJ whole genome shotgun (WGS) entry which is preliminary data.</text>
</comment>
<dbReference type="EMBL" id="ALBS01000020">
    <property type="protein sequence ID" value="EJT52697.1"/>
    <property type="molecule type" value="Genomic_DNA"/>
</dbReference>
<dbReference type="RefSeq" id="XP_014184134.1">
    <property type="nucleotide sequence ID" value="XM_014328659.1"/>
</dbReference>
<dbReference type="Gene3D" id="3.40.50.620">
    <property type="entry name" value="HUPs"/>
    <property type="match status" value="1"/>
</dbReference>
<evidence type="ECO:0000256" key="2">
    <source>
        <dbReference type="ARBA" id="ARBA00022694"/>
    </source>
</evidence>
<dbReference type="OrthoDB" id="25129at2759"/>
<proteinExistence type="predicted"/>
<name>J6FC62_TRIAS</name>
<evidence type="ECO:0000313" key="3">
    <source>
        <dbReference type="EMBL" id="EJT52697.1"/>
    </source>
</evidence>
<dbReference type="InterPro" id="IPR014729">
    <property type="entry name" value="Rossmann-like_a/b/a_fold"/>
</dbReference>
<evidence type="ECO:0000256" key="1">
    <source>
        <dbReference type="ARBA" id="ARBA00022490"/>
    </source>
</evidence>
<dbReference type="KEGG" id="tasa:A1Q1_02747"/>
<keyword evidence="1" id="KW-0963">Cytoplasm</keyword>
<dbReference type="PANTHER" id="PTHR20882:SF14">
    <property type="entry name" value="CYTOPLASMIC TRNA 2-THIOLATION PROTEIN 2"/>
    <property type="match status" value="1"/>
</dbReference>
<dbReference type="GeneID" id="25986260"/>
<dbReference type="GO" id="GO:0005829">
    <property type="term" value="C:cytosol"/>
    <property type="evidence" value="ECO:0007669"/>
    <property type="project" value="TreeGrafter"/>
</dbReference>
<evidence type="ECO:0000313" key="4">
    <source>
        <dbReference type="Proteomes" id="UP000002748"/>
    </source>
</evidence>
<dbReference type="Pfam" id="PF10288">
    <property type="entry name" value="CTU2"/>
    <property type="match status" value="1"/>
</dbReference>
<gene>
    <name evidence="3" type="ORF">A1Q1_02747</name>
</gene>
<keyword evidence="2" id="KW-0819">tRNA processing</keyword>
<accession>J6FC62</accession>
<dbReference type="InterPro" id="IPR019407">
    <property type="entry name" value="CTU2"/>
</dbReference>
<dbReference type="GO" id="GO:0016783">
    <property type="term" value="F:sulfurtransferase activity"/>
    <property type="evidence" value="ECO:0007669"/>
    <property type="project" value="TreeGrafter"/>
</dbReference>
<evidence type="ECO:0008006" key="5">
    <source>
        <dbReference type="Google" id="ProtNLM"/>
    </source>
</evidence>
<dbReference type="AlphaFoldDB" id="J6FC62"/>
<dbReference type="HOGENOM" id="CLU_024534_2_1_1"/>
<reference evidence="3 4" key="1">
    <citation type="journal article" date="2012" name="Eukaryot. Cell">
        <title>Draft genome sequence of CBS 2479, the standard type strain of Trichosporon asahii.</title>
        <authorList>
            <person name="Yang R.Y."/>
            <person name="Li H.T."/>
            <person name="Zhu H."/>
            <person name="Zhou G.P."/>
            <person name="Wang M."/>
            <person name="Wang L."/>
        </authorList>
    </citation>
    <scope>NUCLEOTIDE SEQUENCE [LARGE SCALE GENOMIC DNA]</scope>
    <source>
        <strain evidence="4">ATCC 90039 / CBS 2479 / JCM 2466 / KCTC 7840 / NCYC 2677 / UAMH 7654</strain>
    </source>
</reference>
<dbReference type="GO" id="GO:0002143">
    <property type="term" value="P:tRNA wobble position uridine thiolation"/>
    <property type="evidence" value="ECO:0007669"/>
    <property type="project" value="TreeGrafter"/>
</dbReference>
<dbReference type="VEuPathDB" id="FungiDB:A1Q1_02747"/>
<protein>
    <recommendedName>
        <fullName evidence="5">Cytoplasmic tRNA 2-thiolation protein 2</fullName>
    </recommendedName>
</protein>
<dbReference type="GO" id="GO:0000049">
    <property type="term" value="F:tRNA binding"/>
    <property type="evidence" value="ECO:0007669"/>
    <property type="project" value="InterPro"/>
</dbReference>
<organism evidence="3 4">
    <name type="scientific">Trichosporon asahii var. asahii (strain ATCC 90039 / CBS 2479 / JCM 2466 / KCTC 7840 / NBRC 103889/ NCYC 2677 / UAMH 7654)</name>
    <name type="common">Yeast</name>
    <dbReference type="NCBI Taxonomy" id="1186058"/>
    <lineage>
        <taxon>Eukaryota</taxon>
        <taxon>Fungi</taxon>
        <taxon>Dikarya</taxon>
        <taxon>Basidiomycota</taxon>
        <taxon>Agaricomycotina</taxon>
        <taxon>Tremellomycetes</taxon>
        <taxon>Trichosporonales</taxon>
        <taxon>Trichosporonaceae</taxon>
        <taxon>Trichosporon</taxon>
    </lineage>
</organism>
<dbReference type="Proteomes" id="UP000002748">
    <property type="component" value="Unassembled WGS sequence"/>
</dbReference>